<evidence type="ECO:0000313" key="2">
    <source>
        <dbReference type="EMBL" id="MDX6189871.1"/>
    </source>
</evidence>
<dbReference type="InterPro" id="IPR025748">
    <property type="entry name" value="PrcB_C_dom"/>
</dbReference>
<feature type="domain" description="PrcB C-terminal" evidence="1">
    <location>
        <begin position="92"/>
        <end position="145"/>
    </location>
</feature>
<dbReference type="EMBL" id="JAWXVI010000006">
    <property type="protein sequence ID" value="MDX6189871.1"/>
    <property type="molecule type" value="Genomic_DNA"/>
</dbReference>
<name>A0ABU4RH52_9FLAO</name>
<sequence>MKKLILGLFVVFGISACSLGNDDIDTSCGSNVNTTFTGIPLLCNYSVKIEPEKSGALVVTTEEKLLSFFTKHPNSCPNPSDPTIDFTKNYLVGLFAGQKPTTGYSIKVASIVENNCEIIINLYEKAPQTGESTAPTVTYPSDYILIPRTSKKIFFNKVTNETTDNVIIGSYAKPCTGDDCQKFYQLNEFNVLKFLNVVAGSYEFGQYKYLATSKRGEYSLFTKNIPAEILAIRGQTKTYGTPDTSTKGGTYFELRQGTTVTKIYIDNNDTEDQSAAIKAFKKTIQDKITALKQ</sequence>
<keyword evidence="3" id="KW-1185">Reference proteome</keyword>
<comment type="caution">
    <text evidence="2">The sequence shown here is derived from an EMBL/GenBank/DDBJ whole genome shotgun (WGS) entry which is preliminary data.</text>
</comment>
<dbReference type="Pfam" id="PF14343">
    <property type="entry name" value="PrcB_C"/>
    <property type="match status" value="1"/>
</dbReference>
<dbReference type="GO" id="GO:0008233">
    <property type="term" value="F:peptidase activity"/>
    <property type="evidence" value="ECO:0007669"/>
    <property type="project" value="UniProtKB-KW"/>
</dbReference>
<dbReference type="PROSITE" id="PS51257">
    <property type="entry name" value="PROKAR_LIPOPROTEIN"/>
    <property type="match status" value="1"/>
</dbReference>
<dbReference type="GO" id="GO:0006508">
    <property type="term" value="P:proteolysis"/>
    <property type="evidence" value="ECO:0007669"/>
    <property type="project" value="UniProtKB-KW"/>
</dbReference>
<protein>
    <submittedName>
        <fullName evidence="2">Protease complex subunit PrcB family protein</fullName>
    </submittedName>
</protein>
<evidence type="ECO:0000313" key="3">
    <source>
        <dbReference type="Proteomes" id="UP001273350"/>
    </source>
</evidence>
<gene>
    <name evidence="2" type="ORF">SGQ83_10970</name>
</gene>
<keyword evidence="2" id="KW-0645">Protease</keyword>
<dbReference type="RefSeq" id="WP_047773875.1">
    <property type="nucleotide sequence ID" value="NZ_CP087134.1"/>
</dbReference>
<organism evidence="2 3">
    <name type="scientific">Flavobacterium cupriresistens</name>
    <dbReference type="NCBI Taxonomy" id="2893885"/>
    <lineage>
        <taxon>Bacteria</taxon>
        <taxon>Pseudomonadati</taxon>
        <taxon>Bacteroidota</taxon>
        <taxon>Flavobacteriia</taxon>
        <taxon>Flavobacteriales</taxon>
        <taxon>Flavobacteriaceae</taxon>
        <taxon>Flavobacterium</taxon>
    </lineage>
</organism>
<accession>A0ABU4RH52</accession>
<keyword evidence="2" id="KW-0378">Hydrolase</keyword>
<evidence type="ECO:0000259" key="1">
    <source>
        <dbReference type="Pfam" id="PF14343"/>
    </source>
</evidence>
<reference evidence="2 3" key="1">
    <citation type="submission" date="2023-11" db="EMBL/GenBank/DDBJ databases">
        <title>Unpublished Manusciprt.</title>
        <authorList>
            <person name="Saticioglu I.B."/>
            <person name="Ay H."/>
            <person name="Ajmi N."/>
            <person name="Altun S."/>
            <person name="Duman M."/>
        </authorList>
    </citation>
    <scope>NUCLEOTIDE SEQUENCE [LARGE SCALE GENOMIC DNA]</scope>
    <source>
        <strain evidence="2 3">Fl-318</strain>
    </source>
</reference>
<proteinExistence type="predicted"/>
<dbReference type="Proteomes" id="UP001273350">
    <property type="component" value="Unassembled WGS sequence"/>
</dbReference>